<proteinExistence type="predicted"/>
<feature type="compositionally biased region" description="Basic and acidic residues" evidence="1">
    <location>
        <begin position="103"/>
        <end position="121"/>
    </location>
</feature>
<protein>
    <submittedName>
        <fullName evidence="2">Uncharacterized protein</fullName>
    </submittedName>
</protein>
<dbReference type="Proteomes" id="UP000287033">
    <property type="component" value="Unassembled WGS sequence"/>
</dbReference>
<feature type="compositionally biased region" description="Polar residues" evidence="1">
    <location>
        <begin position="1"/>
        <end position="13"/>
    </location>
</feature>
<reference evidence="2 3" key="1">
    <citation type="journal article" date="2018" name="Nat. Ecol. Evol.">
        <title>Shark genomes provide insights into elasmobranch evolution and the origin of vertebrates.</title>
        <authorList>
            <person name="Hara Y"/>
            <person name="Yamaguchi K"/>
            <person name="Onimaru K"/>
            <person name="Kadota M"/>
            <person name="Koyanagi M"/>
            <person name="Keeley SD"/>
            <person name="Tatsumi K"/>
            <person name="Tanaka K"/>
            <person name="Motone F"/>
            <person name="Kageyama Y"/>
            <person name="Nozu R"/>
            <person name="Adachi N"/>
            <person name="Nishimura O"/>
            <person name="Nakagawa R"/>
            <person name="Tanegashima C"/>
            <person name="Kiyatake I"/>
            <person name="Matsumoto R"/>
            <person name="Murakumo K"/>
            <person name="Nishida K"/>
            <person name="Terakita A"/>
            <person name="Kuratani S"/>
            <person name="Sato K"/>
            <person name="Hyodo S Kuraku.S."/>
        </authorList>
    </citation>
    <scope>NUCLEOTIDE SEQUENCE [LARGE SCALE GENOMIC DNA]</scope>
</reference>
<keyword evidence="3" id="KW-1185">Reference proteome</keyword>
<feature type="region of interest" description="Disordered" evidence="1">
    <location>
        <begin position="1"/>
        <end position="22"/>
    </location>
</feature>
<accession>A0A401SBD0</accession>
<dbReference type="AlphaFoldDB" id="A0A401SBD0"/>
<comment type="caution">
    <text evidence="2">The sequence shown here is derived from an EMBL/GenBank/DDBJ whole genome shotgun (WGS) entry which is preliminary data.</text>
</comment>
<dbReference type="EMBL" id="BEZZ01000173">
    <property type="protein sequence ID" value="GCC27673.1"/>
    <property type="molecule type" value="Genomic_DNA"/>
</dbReference>
<gene>
    <name evidence="2" type="ORF">chiPu_0006099</name>
</gene>
<evidence type="ECO:0000313" key="2">
    <source>
        <dbReference type="EMBL" id="GCC27673.1"/>
    </source>
</evidence>
<feature type="region of interest" description="Disordered" evidence="1">
    <location>
        <begin position="83"/>
        <end position="123"/>
    </location>
</feature>
<evidence type="ECO:0000313" key="3">
    <source>
        <dbReference type="Proteomes" id="UP000287033"/>
    </source>
</evidence>
<evidence type="ECO:0000256" key="1">
    <source>
        <dbReference type="SAM" id="MobiDB-lite"/>
    </source>
</evidence>
<dbReference type="OrthoDB" id="9946140at2759"/>
<organism evidence="2 3">
    <name type="scientific">Chiloscyllium punctatum</name>
    <name type="common">Brownbanded bambooshark</name>
    <name type="synonym">Hemiscyllium punctatum</name>
    <dbReference type="NCBI Taxonomy" id="137246"/>
    <lineage>
        <taxon>Eukaryota</taxon>
        <taxon>Metazoa</taxon>
        <taxon>Chordata</taxon>
        <taxon>Craniata</taxon>
        <taxon>Vertebrata</taxon>
        <taxon>Chondrichthyes</taxon>
        <taxon>Elasmobranchii</taxon>
        <taxon>Galeomorphii</taxon>
        <taxon>Galeoidea</taxon>
        <taxon>Orectolobiformes</taxon>
        <taxon>Hemiscylliidae</taxon>
        <taxon>Chiloscyllium</taxon>
    </lineage>
</organism>
<feature type="compositionally biased region" description="Polar residues" evidence="1">
    <location>
        <begin position="83"/>
        <end position="99"/>
    </location>
</feature>
<sequence>MTTEQARANSANEQTEKNEMEKCTDINQRRRTLLNYRRVRGNPAAQQKQIQLDSSVNCVQGLEPIKPTVFKVAIKNKYDIRATDQSPSLKQPPDSSQLNLGEGNRRTKYDAEDQVSRKEVVMETPCETAASSVTFDSEFQGTEVNIRETLHFYLPIHDIQDEEEFTTIGEPPADVSQDPVITNGVLKREQNCKNTKTKQDDKNGNRVKDSAWASAHGIGLQDQMQRRLTRARKSVPVPVVTVYSIEENEYSEISEHPWNRLSQTQPLKYNYVNRPVVDLTIYDLETELDEDHSFQANTHVNNSQSNANENLSLISCAKNDKEKSKTIGSSAWKPQHYVVIDQTKFLARPQNIQHKPCISSVQMARNKLSHTKQ</sequence>
<name>A0A401SBD0_CHIPU</name>